<dbReference type="PROSITE" id="PS50931">
    <property type="entry name" value="HTH_LYSR"/>
    <property type="match status" value="1"/>
</dbReference>
<dbReference type="PANTHER" id="PTHR30537:SF26">
    <property type="entry name" value="GLYCINE CLEAVAGE SYSTEM TRANSCRIPTIONAL ACTIVATOR"/>
    <property type="match status" value="1"/>
</dbReference>
<organism evidence="6 7">
    <name type="scientific">Marinomonas pollencensis</name>
    <dbReference type="NCBI Taxonomy" id="491954"/>
    <lineage>
        <taxon>Bacteria</taxon>
        <taxon>Pseudomonadati</taxon>
        <taxon>Pseudomonadota</taxon>
        <taxon>Gammaproteobacteria</taxon>
        <taxon>Oceanospirillales</taxon>
        <taxon>Oceanospirillaceae</taxon>
        <taxon>Marinomonas</taxon>
    </lineage>
</organism>
<dbReference type="Pfam" id="PF00126">
    <property type="entry name" value="HTH_1"/>
    <property type="match status" value="1"/>
</dbReference>
<dbReference type="PRINTS" id="PR00039">
    <property type="entry name" value="HTHLYSR"/>
</dbReference>
<dbReference type="InterPro" id="IPR036388">
    <property type="entry name" value="WH-like_DNA-bd_sf"/>
</dbReference>
<keyword evidence="2" id="KW-0805">Transcription regulation</keyword>
<dbReference type="InterPro" id="IPR036390">
    <property type="entry name" value="WH_DNA-bd_sf"/>
</dbReference>
<dbReference type="Gene3D" id="3.40.190.10">
    <property type="entry name" value="Periplasmic binding protein-like II"/>
    <property type="match status" value="2"/>
</dbReference>
<dbReference type="GO" id="GO:0006351">
    <property type="term" value="P:DNA-templated transcription"/>
    <property type="evidence" value="ECO:0007669"/>
    <property type="project" value="TreeGrafter"/>
</dbReference>
<sequence>MKRRLPSLNALRAFEVTARLLSFQQAANELNVTHSAVSHQIKKLEQDLAADLFVRMGRRVALTSHGERYYQDVHDALQIIERSTEEIFGEPDHGKLVVQFYMGIASRWLVPRLGHFRQQYPSLNVELFSPYFSWEFEKGASDLGVIYSEEQDRHLSYQYLFKGSLVPVCSPALFDEQGCDSLTKLLTKPLLHVSESPKNLAHWLHQQGVMSMEQLEIKEGYDNYQLALEAAIAGQGVAFVPAFFCSGDIAGGKLVVPLDRTVPEIGCWYVVCSATSRANSRANYFVSWLHKMIDQDAILQQYLQR</sequence>
<feature type="domain" description="HTH lysR-type" evidence="5">
    <location>
        <begin position="6"/>
        <end position="63"/>
    </location>
</feature>
<evidence type="ECO:0000313" key="7">
    <source>
        <dbReference type="Proteomes" id="UP000256542"/>
    </source>
</evidence>
<protein>
    <submittedName>
        <fullName evidence="6">LysR family glycine cleavage system transcriptional activator</fullName>
    </submittedName>
</protein>
<dbReference type="EMBL" id="QUNG01000002">
    <property type="protein sequence ID" value="REG85891.1"/>
    <property type="molecule type" value="Genomic_DNA"/>
</dbReference>
<accession>A0A3E0DRY8</accession>
<dbReference type="SUPFAM" id="SSF53850">
    <property type="entry name" value="Periplasmic binding protein-like II"/>
    <property type="match status" value="1"/>
</dbReference>
<dbReference type="GO" id="GO:0043565">
    <property type="term" value="F:sequence-specific DNA binding"/>
    <property type="evidence" value="ECO:0007669"/>
    <property type="project" value="TreeGrafter"/>
</dbReference>
<evidence type="ECO:0000259" key="5">
    <source>
        <dbReference type="PROSITE" id="PS50931"/>
    </source>
</evidence>
<dbReference type="RefSeq" id="WP_115896658.1">
    <property type="nucleotide sequence ID" value="NZ_QUNG01000002.1"/>
</dbReference>
<gene>
    <name evidence="6" type="ORF">DFP81_102430</name>
</gene>
<keyword evidence="7" id="KW-1185">Reference proteome</keyword>
<dbReference type="InterPro" id="IPR005119">
    <property type="entry name" value="LysR_subst-bd"/>
</dbReference>
<dbReference type="InterPro" id="IPR000847">
    <property type="entry name" value="LysR_HTH_N"/>
</dbReference>
<dbReference type="AlphaFoldDB" id="A0A3E0DRY8"/>
<reference evidence="6 7" key="1">
    <citation type="submission" date="2018-08" db="EMBL/GenBank/DDBJ databases">
        <title>Genomic Encyclopedia of Type Strains, Phase III (KMG-III): the genomes of soil and plant-associated and newly described type strains.</title>
        <authorList>
            <person name="Whitman W."/>
        </authorList>
    </citation>
    <scope>NUCLEOTIDE SEQUENCE [LARGE SCALE GENOMIC DNA]</scope>
    <source>
        <strain evidence="6 7">CECT 7375</strain>
    </source>
</reference>
<keyword evidence="3" id="KW-0238">DNA-binding</keyword>
<evidence type="ECO:0000256" key="3">
    <source>
        <dbReference type="ARBA" id="ARBA00023125"/>
    </source>
</evidence>
<name>A0A3E0DRY8_9GAMM</name>
<dbReference type="SUPFAM" id="SSF46785">
    <property type="entry name" value="Winged helix' DNA-binding domain"/>
    <property type="match status" value="1"/>
</dbReference>
<dbReference type="FunFam" id="1.10.10.10:FF:000038">
    <property type="entry name" value="Glycine cleavage system transcriptional activator"/>
    <property type="match status" value="1"/>
</dbReference>
<evidence type="ECO:0000313" key="6">
    <source>
        <dbReference type="EMBL" id="REG85891.1"/>
    </source>
</evidence>
<comment type="caution">
    <text evidence="6">The sequence shown here is derived from an EMBL/GenBank/DDBJ whole genome shotgun (WGS) entry which is preliminary data.</text>
</comment>
<evidence type="ECO:0000256" key="2">
    <source>
        <dbReference type="ARBA" id="ARBA00023015"/>
    </source>
</evidence>
<evidence type="ECO:0000256" key="4">
    <source>
        <dbReference type="ARBA" id="ARBA00023163"/>
    </source>
</evidence>
<dbReference type="Proteomes" id="UP000256542">
    <property type="component" value="Unassembled WGS sequence"/>
</dbReference>
<proteinExistence type="inferred from homology"/>
<dbReference type="OrthoDB" id="5526340at2"/>
<comment type="similarity">
    <text evidence="1">Belongs to the LysR transcriptional regulatory family.</text>
</comment>
<dbReference type="Pfam" id="PF03466">
    <property type="entry name" value="LysR_substrate"/>
    <property type="match status" value="1"/>
</dbReference>
<dbReference type="Gene3D" id="1.10.10.10">
    <property type="entry name" value="Winged helix-like DNA-binding domain superfamily/Winged helix DNA-binding domain"/>
    <property type="match status" value="1"/>
</dbReference>
<dbReference type="PANTHER" id="PTHR30537">
    <property type="entry name" value="HTH-TYPE TRANSCRIPTIONAL REGULATOR"/>
    <property type="match status" value="1"/>
</dbReference>
<dbReference type="GO" id="GO:0003700">
    <property type="term" value="F:DNA-binding transcription factor activity"/>
    <property type="evidence" value="ECO:0007669"/>
    <property type="project" value="InterPro"/>
</dbReference>
<dbReference type="InterPro" id="IPR058163">
    <property type="entry name" value="LysR-type_TF_proteobact-type"/>
</dbReference>
<evidence type="ECO:0000256" key="1">
    <source>
        <dbReference type="ARBA" id="ARBA00009437"/>
    </source>
</evidence>
<keyword evidence="4" id="KW-0804">Transcription</keyword>